<protein>
    <submittedName>
        <fullName evidence="3">Tripartite tricarboxylate transporter substrate binding protein</fullName>
    </submittedName>
</protein>
<dbReference type="RefSeq" id="WP_340341279.1">
    <property type="nucleotide sequence ID" value="NZ_JBBKZT010000002.1"/>
</dbReference>
<name>A0ABU8WF55_9BURK</name>
<dbReference type="Proteomes" id="UP001385892">
    <property type="component" value="Unassembled WGS sequence"/>
</dbReference>
<dbReference type="EMBL" id="JBBKZT010000002">
    <property type="protein sequence ID" value="MEJ8846131.1"/>
    <property type="molecule type" value="Genomic_DNA"/>
</dbReference>
<dbReference type="Pfam" id="PF03401">
    <property type="entry name" value="TctC"/>
    <property type="match status" value="1"/>
</dbReference>
<feature type="signal peptide" evidence="2">
    <location>
        <begin position="1"/>
        <end position="26"/>
    </location>
</feature>
<dbReference type="Gene3D" id="3.40.190.10">
    <property type="entry name" value="Periplasmic binding protein-like II"/>
    <property type="match status" value="1"/>
</dbReference>
<dbReference type="PANTHER" id="PTHR42928:SF5">
    <property type="entry name" value="BLR1237 PROTEIN"/>
    <property type="match status" value="1"/>
</dbReference>
<organism evidence="3 4">
    <name type="scientific">Variovorax rhizosphaerae</name>
    <dbReference type="NCBI Taxonomy" id="1836200"/>
    <lineage>
        <taxon>Bacteria</taxon>
        <taxon>Pseudomonadati</taxon>
        <taxon>Pseudomonadota</taxon>
        <taxon>Betaproteobacteria</taxon>
        <taxon>Burkholderiales</taxon>
        <taxon>Comamonadaceae</taxon>
        <taxon>Variovorax</taxon>
    </lineage>
</organism>
<evidence type="ECO:0000256" key="1">
    <source>
        <dbReference type="ARBA" id="ARBA00006987"/>
    </source>
</evidence>
<keyword evidence="4" id="KW-1185">Reference proteome</keyword>
<sequence length="322" mass="32990">MQLIQARRATLALVGAACLLGTSAFAQNKPITIVVPYAPGGSADLVTRVVAQFAAPGIGSAVIVDNKTGGGGVVGWSAAARAAPDGNTLLTVELSYAIAAGLIPTLPFDPKKAFTQITTAVKVPHVLVVNPAVPAKTVQEFIALAKAQPGKLNYGSGGNGTNTHLAGELFKSTTGTDIVHVAYKGAGAVLTDLMGNQVQALITSVPTALPHIKSGKLKALMVTGAERNAMLPDVPSAKEAGIPKMDIDYWIGIGAPAGTPQPVIDKLNKEFSAALAQPDAKKKIAEMGLTVVANTPAQATQLVNSEIQRWSAVIKQAGIKAD</sequence>
<comment type="caution">
    <text evidence="3">The sequence shown here is derived from an EMBL/GenBank/DDBJ whole genome shotgun (WGS) entry which is preliminary data.</text>
</comment>
<dbReference type="PIRSF" id="PIRSF017082">
    <property type="entry name" value="YflP"/>
    <property type="match status" value="1"/>
</dbReference>
<dbReference type="InterPro" id="IPR042100">
    <property type="entry name" value="Bug_dom1"/>
</dbReference>
<dbReference type="PANTHER" id="PTHR42928">
    <property type="entry name" value="TRICARBOXYLATE-BINDING PROTEIN"/>
    <property type="match status" value="1"/>
</dbReference>
<proteinExistence type="inferred from homology"/>
<evidence type="ECO:0000256" key="2">
    <source>
        <dbReference type="SAM" id="SignalP"/>
    </source>
</evidence>
<dbReference type="SUPFAM" id="SSF53850">
    <property type="entry name" value="Periplasmic binding protein-like II"/>
    <property type="match status" value="1"/>
</dbReference>
<feature type="chain" id="PRO_5046867322" evidence="2">
    <location>
        <begin position="27"/>
        <end position="322"/>
    </location>
</feature>
<dbReference type="CDD" id="cd13578">
    <property type="entry name" value="PBP2_Bug27"/>
    <property type="match status" value="1"/>
</dbReference>
<dbReference type="InterPro" id="IPR005064">
    <property type="entry name" value="BUG"/>
</dbReference>
<evidence type="ECO:0000313" key="4">
    <source>
        <dbReference type="Proteomes" id="UP001385892"/>
    </source>
</evidence>
<reference evidence="3 4" key="1">
    <citation type="submission" date="2024-03" db="EMBL/GenBank/DDBJ databases">
        <title>Novel species of the genus Variovorax.</title>
        <authorList>
            <person name="Liu Q."/>
            <person name="Xin Y.-H."/>
        </authorList>
    </citation>
    <scope>NUCLEOTIDE SEQUENCE [LARGE SCALE GENOMIC DNA]</scope>
    <source>
        <strain evidence="3 4">KACC 18900</strain>
    </source>
</reference>
<keyword evidence="2" id="KW-0732">Signal</keyword>
<comment type="similarity">
    <text evidence="1">Belongs to the UPF0065 (bug) family.</text>
</comment>
<evidence type="ECO:0000313" key="3">
    <source>
        <dbReference type="EMBL" id="MEJ8846131.1"/>
    </source>
</evidence>
<gene>
    <name evidence="3" type="ORF">WKW82_05710</name>
</gene>
<accession>A0ABU8WF55</accession>
<dbReference type="Gene3D" id="3.40.190.150">
    <property type="entry name" value="Bordetella uptake gene, domain 1"/>
    <property type="match status" value="1"/>
</dbReference>